<proteinExistence type="inferred from homology"/>
<dbReference type="SUPFAM" id="SSF50104">
    <property type="entry name" value="Translation proteins SH3-like domain"/>
    <property type="match status" value="1"/>
</dbReference>
<dbReference type="GO" id="GO:1990904">
    <property type="term" value="C:ribonucleoprotein complex"/>
    <property type="evidence" value="ECO:0007669"/>
    <property type="project" value="UniProtKB-KW"/>
</dbReference>
<evidence type="ECO:0000256" key="3">
    <source>
        <dbReference type="ARBA" id="ARBA00023274"/>
    </source>
</evidence>
<dbReference type="PANTHER" id="PTHR15680:SF9">
    <property type="entry name" value="LARGE RIBOSOMAL SUBUNIT PROTEIN BL19M"/>
    <property type="match status" value="1"/>
</dbReference>
<name>A0A8T0IN82_CERPU</name>
<sequence>MKWFTFERGLHLKMASLSLRTTRVLAAPRNLKVIGLSSPSFAPAAKPWFRQAYEPLHASFQLAALPRPMLTGGRGRFSVFSQAVATTPETQAEAEIITEPTIPETTDDAPPPTLKTKKLTKRVKHIMEILDKEAVETANKEKDIPDIRPGDVIQLRVEVPENKRRVSMLRGIVISRRNAGINTTFRIRRVIAGVGVEMVFPLYSPNIKEIKVVDKRKVRRAKLFYLRDKIARLSSC</sequence>
<dbReference type="GO" id="GO:0005840">
    <property type="term" value="C:ribosome"/>
    <property type="evidence" value="ECO:0007669"/>
    <property type="project" value="UniProtKB-KW"/>
</dbReference>
<comment type="caution">
    <text evidence="4">The sequence shown here is derived from an EMBL/GenBank/DDBJ whole genome shotgun (WGS) entry which is preliminary data.</text>
</comment>
<dbReference type="AlphaFoldDB" id="A0A8T0IN82"/>
<dbReference type="InterPro" id="IPR038657">
    <property type="entry name" value="Ribosomal_bL19_sf"/>
</dbReference>
<keyword evidence="2" id="KW-0689">Ribosomal protein</keyword>
<dbReference type="Pfam" id="PF01245">
    <property type="entry name" value="Ribosomal_L19"/>
    <property type="match status" value="1"/>
</dbReference>
<reference evidence="4" key="1">
    <citation type="submission" date="2020-06" db="EMBL/GenBank/DDBJ databases">
        <title>WGS assembly of Ceratodon purpureus strain R40.</title>
        <authorList>
            <person name="Carey S.B."/>
            <person name="Jenkins J."/>
            <person name="Shu S."/>
            <person name="Lovell J.T."/>
            <person name="Sreedasyam A."/>
            <person name="Maumus F."/>
            <person name="Tiley G.P."/>
            <person name="Fernandez-Pozo N."/>
            <person name="Barry K."/>
            <person name="Chen C."/>
            <person name="Wang M."/>
            <person name="Lipzen A."/>
            <person name="Daum C."/>
            <person name="Saski C.A."/>
            <person name="Payton A.C."/>
            <person name="Mcbreen J.C."/>
            <person name="Conrad R.E."/>
            <person name="Kollar L.M."/>
            <person name="Olsson S."/>
            <person name="Huttunen S."/>
            <person name="Landis J.B."/>
            <person name="Wickett N.J."/>
            <person name="Johnson M.G."/>
            <person name="Rensing S.A."/>
            <person name="Grimwood J."/>
            <person name="Schmutz J."/>
            <person name="Mcdaniel S.F."/>
        </authorList>
    </citation>
    <scope>NUCLEOTIDE SEQUENCE</scope>
    <source>
        <strain evidence="4">R40</strain>
    </source>
</reference>
<gene>
    <name evidence="4" type="ORF">KC19_3G227100</name>
</gene>
<dbReference type="EMBL" id="CM026423">
    <property type="protein sequence ID" value="KAG0584672.1"/>
    <property type="molecule type" value="Genomic_DNA"/>
</dbReference>
<organism evidence="4 5">
    <name type="scientific">Ceratodon purpureus</name>
    <name type="common">Fire moss</name>
    <name type="synonym">Dicranum purpureum</name>
    <dbReference type="NCBI Taxonomy" id="3225"/>
    <lineage>
        <taxon>Eukaryota</taxon>
        <taxon>Viridiplantae</taxon>
        <taxon>Streptophyta</taxon>
        <taxon>Embryophyta</taxon>
        <taxon>Bryophyta</taxon>
        <taxon>Bryophytina</taxon>
        <taxon>Bryopsida</taxon>
        <taxon>Dicranidae</taxon>
        <taxon>Pseudoditrichales</taxon>
        <taxon>Ditrichaceae</taxon>
        <taxon>Ceratodon</taxon>
    </lineage>
</organism>
<dbReference type="GO" id="GO:0003735">
    <property type="term" value="F:structural constituent of ribosome"/>
    <property type="evidence" value="ECO:0007669"/>
    <property type="project" value="InterPro"/>
</dbReference>
<dbReference type="Gene3D" id="2.30.30.790">
    <property type="match status" value="1"/>
</dbReference>
<evidence type="ECO:0000313" key="4">
    <source>
        <dbReference type="EMBL" id="KAG0584672.1"/>
    </source>
</evidence>
<protein>
    <recommendedName>
        <fullName evidence="6">Ribosomal protein L19</fullName>
    </recommendedName>
</protein>
<dbReference type="InterPro" id="IPR001857">
    <property type="entry name" value="Ribosomal_bL19"/>
</dbReference>
<evidence type="ECO:0000313" key="5">
    <source>
        <dbReference type="Proteomes" id="UP000822688"/>
    </source>
</evidence>
<comment type="similarity">
    <text evidence="1">Belongs to the bacterial ribosomal protein bL19 family.</text>
</comment>
<evidence type="ECO:0000256" key="1">
    <source>
        <dbReference type="ARBA" id="ARBA00005781"/>
    </source>
</evidence>
<dbReference type="InterPro" id="IPR008991">
    <property type="entry name" value="Translation_prot_SH3-like_sf"/>
</dbReference>
<dbReference type="GO" id="GO:0006412">
    <property type="term" value="P:translation"/>
    <property type="evidence" value="ECO:0007669"/>
    <property type="project" value="InterPro"/>
</dbReference>
<dbReference type="Proteomes" id="UP000822688">
    <property type="component" value="Chromosome 3"/>
</dbReference>
<keyword evidence="5" id="KW-1185">Reference proteome</keyword>
<dbReference type="PRINTS" id="PR00061">
    <property type="entry name" value="RIBOSOMALL19"/>
</dbReference>
<accession>A0A8T0IN82</accession>
<evidence type="ECO:0000256" key="2">
    <source>
        <dbReference type="ARBA" id="ARBA00022980"/>
    </source>
</evidence>
<keyword evidence="3" id="KW-0687">Ribonucleoprotein</keyword>
<dbReference type="FunFam" id="2.30.30.790:FF:000003">
    <property type="entry name" value="50S ribosomal protein L19, chloroplastic"/>
    <property type="match status" value="1"/>
</dbReference>
<dbReference type="PANTHER" id="PTHR15680">
    <property type="entry name" value="RIBOSOMAL PROTEIN L19"/>
    <property type="match status" value="1"/>
</dbReference>
<dbReference type="NCBIfam" id="TIGR01024">
    <property type="entry name" value="rplS_bact"/>
    <property type="match status" value="1"/>
</dbReference>
<evidence type="ECO:0008006" key="6">
    <source>
        <dbReference type="Google" id="ProtNLM"/>
    </source>
</evidence>